<dbReference type="Proteomes" id="UP001054902">
    <property type="component" value="Unassembled WGS sequence"/>
</dbReference>
<keyword evidence="3" id="KW-1185">Reference proteome</keyword>
<dbReference type="EMBL" id="BLLK01000023">
    <property type="protein sequence ID" value="GFH47594.1"/>
    <property type="molecule type" value="Genomic_DNA"/>
</dbReference>
<comment type="caution">
    <text evidence="2">The sequence shown here is derived from an EMBL/GenBank/DDBJ whole genome shotgun (WGS) entry which is preliminary data.</text>
</comment>
<sequence length="495" mass="56667">MSHSTNASLRGGEEKPSASISDLPNDLLKHCFSFIPGSYVTVAPVSRQFFSNYSTMDMDDSAIMLSAGSLLKIGRNKRTTADAVSNDVKLTEYCFIKNAPKEFMIEVCQSAALKGHKDILECANIFGIEFAEMIGEGIYLMEKLAKEGNLEMIQYFDDKDFGDFEEEEWFDIYARAQSSDHLHIMKWLFQERFRFSKSSSYMQSTIQAYEHVLEGVEAPRVTDTLCRKAAQNGNIEVLEYCHRNNFQFESDVGVASMLNKDKEQALATLKWLRRHGCPWEEDLCRAASSNDNLEALKWARNEGCPWDEDVIMDAAVGGNIAIIKYCLQNECPITEEVCNSAMCNEDHKNALEALKLLRSYSCPWDWMFCYHAIISCNFVAMLWAMRNGCPWTDDTFSLLVERGSVTTIEEVLQFFLQHESSMFIQTTGTLQMDPALVEAIDKRIFQSSNDYHIIEKLKLLCKYGYKWNENIIAEAAEQGRLRVLQWLQYKKTSNR</sequence>
<dbReference type="Gene3D" id="1.25.40.20">
    <property type="entry name" value="Ankyrin repeat-containing domain"/>
    <property type="match status" value="1"/>
</dbReference>
<dbReference type="InterPro" id="IPR052050">
    <property type="entry name" value="SecEffector_AnkRepeat"/>
</dbReference>
<dbReference type="AlphaFoldDB" id="A0AAD3CMW6"/>
<proteinExistence type="predicted"/>
<dbReference type="InterPro" id="IPR036770">
    <property type="entry name" value="Ankyrin_rpt-contain_sf"/>
</dbReference>
<accession>A0AAD3CMW6</accession>
<feature type="region of interest" description="Disordered" evidence="1">
    <location>
        <begin position="1"/>
        <end position="20"/>
    </location>
</feature>
<name>A0AAD3CMW6_9STRA</name>
<reference evidence="2 3" key="1">
    <citation type="journal article" date="2021" name="Sci. Rep.">
        <title>The genome of the diatom Chaetoceros tenuissimus carries an ancient integrated fragment of an extant virus.</title>
        <authorList>
            <person name="Hongo Y."/>
            <person name="Kimura K."/>
            <person name="Takaki Y."/>
            <person name="Yoshida Y."/>
            <person name="Baba S."/>
            <person name="Kobayashi G."/>
            <person name="Nagasaki K."/>
            <person name="Hano T."/>
            <person name="Tomaru Y."/>
        </authorList>
    </citation>
    <scope>NUCLEOTIDE SEQUENCE [LARGE SCALE GENOMIC DNA]</scope>
    <source>
        <strain evidence="2 3">NIES-3715</strain>
    </source>
</reference>
<evidence type="ECO:0000313" key="2">
    <source>
        <dbReference type="EMBL" id="GFH47594.1"/>
    </source>
</evidence>
<dbReference type="SUPFAM" id="SSF140860">
    <property type="entry name" value="Pseudo ankyrin repeat-like"/>
    <property type="match status" value="1"/>
</dbReference>
<evidence type="ECO:0000313" key="3">
    <source>
        <dbReference type="Proteomes" id="UP001054902"/>
    </source>
</evidence>
<gene>
    <name evidence="2" type="ORF">CTEN210_04069</name>
</gene>
<dbReference type="PANTHER" id="PTHR46586:SF3">
    <property type="entry name" value="ANKYRIN REPEAT-CONTAINING PROTEIN"/>
    <property type="match status" value="1"/>
</dbReference>
<evidence type="ECO:0000256" key="1">
    <source>
        <dbReference type="SAM" id="MobiDB-lite"/>
    </source>
</evidence>
<organism evidence="2 3">
    <name type="scientific">Chaetoceros tenuissimus</name>
    <dbReference type="NCBI Taxonomy" id="426638"/>
    <lineage>
        <taxon>Eukaryota</taxon>
        <taxon>Sar</taxon>
        <taxon>Stramenopiles</taxon>
        <taxon>Ochrophyta</taxon>
        <taxon>Bacillariophyta</taxon>
        <taxon>Coscinodiscophyceae</taxon>
        <taxon>Chaetocerotophycidae</taxon>
        <taxon>Chaetocerotales</taxon>
        <taxon>Chaetocerotaceae</taxon>
        <taxon>Chaetoceros</taxon>
    </lineage>
</organism>
<dbReference type="PANTHER" id="PTHR46586">
    <property type="entry name" value="ANKYRIN REPEAT-CONTAINING PROTEIN"/>
    <property type="match status" value="1"/>
</dbReference>
<protein>
    <submittedName>
        <fullName evidence="2">Uncharacterized protein</fullName>
    </submittedName>
</protein>